<dbReference type="AlphaFoldDB" id="A0A934KGP3"/>
<dbReference type="EMBL" id="JAEKNQ010000019">
    <property type="protein sequence ID" value="MBJ7602303.1"/>
    <property type="molecule type" value="Genomic_DNA"/>
</dbReference>
<dbReference type="RefSeq" id="WP_338176734.1">
    <property type="nucleotide sequence ID" value="NZ_JAEKNQ010000019.1"/>
</dbReference>
<reference evidence="1 2" key="1">
    <citation type="submission" date="2020-10" db="EMBL/GenBank/DDBJ databases">
        <title>Ca. Dormibacterota MAGs.</title>
        <authorList>
            <person name="Montgomery K."/>
        </authorList>
    </citation>
    <scope>NUCLEOTIDE SEQUENCE [LARGE SCALE GENOMIC DNA]</scope>
    <source>
        <strain evidence="1">SC8811_S16_3</strain>
    </source>
</reference>
<evidence type="ECO:0000313" key="2">
    <source>
        <dbReference type="Proteomes" id="UP000620075"/>
    </source>
</evidence>
<proteinExistence type="predicted"/>
<name>A0A934KGP3_9BACT</name>
<gene>
    <name evidence="1" type="ORF">JF888_03780</name>
</gene>
<protein>
    <submittedName>
        <fullName evidence="1">Uncharacterized protein</fullName>
    </submittedName>
</protein>
<evidence type="ECO:0000313" key="1">
    <source>
        <dbReference type="EMBL" id="MBJ7602303.1"/>
    </source>
</evidence>
<organism evidence="1 2">
    <name type="scientific">Candidatus Dormiibacter inghamiae</name>
    <dbReference type="NCBI Taxonomy" id="3127013"/>
    <lineage>
        <taxon>Bacteria</taxon>
        <taxon>Bacillati</taxon>
        <taxon>Candidatus Dormiibacterota</taxon>
        <taxon>Candidatus Dormibacteria</taxon>
        <taxon>Candidatus Dormibacterales</taxon>
        <taxon>Candidatus Dormibacteraceae</taxon>
        <taxon>Candidatus Dormiibacter</taxon>
    </lineage>
</organism>
<accession>A0A934KGP3</accession>
<comment type="caution">
    <text evidence="1">The sequence shown here is derived from an EMBL/GenBank/DDBJ whole genome shotgun (WGS) entry which is preliminary data.</text>
</comment>
<sequence length="162" mass="17451">MSCRMYRGAAAEDSNPGAFIREVASREAQIAVSEAEGSVPEHHGWRPPGGGLAIPGVWRSRQVVLTISFASDRELRIAAQVVAERFTRRVEAGHLPGSWWVPDVRVSGTPNCPPGMVLAKAFTRRAGRRHAVVLTPGGPAPFSGARPHPVFLPEPFGRFLPG</sequence>
<dbReference type="Proteomes" id="UP000620075">
    <property type="component" value="Unassembled WGS sequence"/>
</dbReference>